<dbReference type="Pfam" id="PF00201">
    <property type="entry name" value="UDPGT"/>
    <property type="match status" value="1"/>
</dbReference>
<keyword evidence="5" id="KW-0812">Transmembrane</keyword>
<dbReference type="SUPFAM" id="SSF53756">
    <property type="entry name" value="UDP-Glycosyltransferase/glycogen phosphorylase"/>
    <property type="match status" value="1"/>
</dbReference>
<evidence type="ECO:0000256" key="4">
    <source>
        <dbReference type="RuleBase" id="RU003718"/>
    </source>
</evidence>
<dbReference type="EMBL" id="GEZM01017163">
    <property type="protein sequence ID" value="JAV90862.1"/>
    <property type="molecule type" value="Transcribed_RNA"/>
</dbReference>
<comment type="catalytic activity">
    <reaction evidence="5">
        <text>glucuronate acceptor + UDP-alpha-D-glucuronate = acceptor beta-D-glucuronoside + UDP + H(+)</text>
        <dbReference type="Rhea" id="RHEA:21032"/>
        <dbReference type="ChEBI" id="CHEBI:15378"/>
        <dbReference type="ChEBI" id="CHEBI:58052"/>
        <dbReference type="ChEBI" id="CHEBI:58223"/>
        <dbReference type="ChEBI" id="CHEBI:132367"/>
        <dbReference type="ChEBI" id="CHEBI:132368"/>
        <dbReference type="EC" id="2.4.1.17"/>
    </reaction>
</comment>
<evidence type="ECO:0000256" key="3">
    <source>
        <dbReference type="ARBA" id="ARBA00022679"/>
    </source>
</evidence>
<dbReference type="FunFam" id="3.40.50.2000:FF:000050">
    <property type="entry name" value="UDP-glucuronosyltransferase"/>
    <property type="match status" value="1"/>
</dbReference>
<keyword evidence="5" id="KW-0732">Signal</keyword>
<evidence type="ECO:0000256" key="2">
    <source>
        <dbReference type="ARBA" id="ARBA00022676"/>
    </source>
</evidence>
<keyword evidence="2 4" id="KW-0328">Glycosyltransferase</keyword>
<dbReference type="PROSITE" id="PS00375">
    <property type="entry name" value="UDPGT"/>
    <property type="match status" value="1"/>
</dbReference>
<dbReference type="PANTHER" id="PTHR48043">
    <property type="entry name" value="EG:EG0003.4 PROTEIN-RELATED"/>
    <property type="match status" value="1"/>
</dbReference>
<accession>A0A1Y1MYW5</accession>
<dbReference type="InterPro" id="IPR002213">
    <property type="entry name" value="UDP_glucos_trans"/>
</dbReference>
<comment type="subcellular location">
    <subcellularLocation>
        <location evidence="5">Membrane</location>
        <topology evidence="5">Single-pass membrane protein</topology>
    </subcellularLocation>
</comment>
<proteinExistence type="inferred from homology"/>
<dbReference type="GO" id="GO:0016020">
    <property type="term" value="C:membrane"/>
    <property type="evidence" value="ECO:0007669"/>
    <property type="project" value="UniProtKB-SubCell"/>
</dbReference>
<sequence length="527" mass="59981">MKATLHVLLLQITFITFAQSAKILGIFHGYSGSHQHLGNKILLELAARGHQVTAIVQRKFAPKTANENYQPIMIEYDSYLKSKCVTTNDPLFHCSLSTNLYKSAERGLLDTISSTAGTGLVWTELFFNQTSVQNLLKSNQEFDMVILEEFLNDAFKGFCNFYTAHCVSVSVVGPSRFTNLQMGNPLNPSYMPEILSRYSSEMSFFQRLVNTFSIFFGVINFYWSILPKHNEILQKNFPGSPPITELFYRTSLMLLNSHVSVSSPVPLVPNMIEIGGFHLNTPKELPRDLQNYLDEAENGVIYFSMGSNLRGNDVEESKRNAIIKVFSQLKQRVLWKWENDTIPGQPDNVKLGKWLPQQDILGHPNIKLFVTHGGLLSIIETIYHGVPIVGIPIFGDQEMNMAVVEADGYGKLLRFSALTEETFRKALTEVLNNDKYKENAIRRSRIMHDQPMKPLDRAMFWIEYVLRHEGAPHLRTGALNLNWFQVLCLDVLTVIILIVIAFIFSAYCIITVVSRGYLKKQIKIKKR</sequence>
<feature type="transmembrane region" description="Helical" evidence="5">
    <location>
        <begin position="491"/>
        <end position="518"/>
    </location>
</feature>
<comment type="similarity">
    <text evidence="1 4">Belongs to the UDP-glycosyltransferase family.</text>
</comment>
<evidence type="ECO:0000256" key="1">
    <source>
        <dbReference type="ARBA" id="ARBA00009995"/>
    </source>
</evidence>
<keyword evidence="5" id="KW-0472">Membrane</keyword>
<dbReference type="EC" id="2.4.1.17" evidence="5"/>
<protein>
    <recommendedName>
        <fullName evidence="5">UDP-glucuronosyltransferase</fullName>
        <ecNumber evidence="5">2.4.1.17</ecNumber>
    </recommendedName>
</protein>
<organism evidence="6">
    <name type="scientific">Photinus pyralis</name>
    <name type="common">Common eastern firefly</name>
    <name type="synonym">Lampyris pyralis</name>
    <dbReference type="NCBI Taxonomy" id="7054"/>
    <lineage>
        <taxon>Eukaryota</taxon>
        <taxon>Metazoa</taxon>
        <taxon>Ecdysozoa</taxon>
        <taxon>Arthropoda</taxon>
        <taxon>Hexapoda</taxon>
        <taxon>Insecta</taxon>
        <taxon>Pterygota</taxon>
        <taxon>Neoptera</taxon>
        <taxon>Endopterygota</taxon>
        <taxon>Coleoptera</taxon>
        <taxon>Polyphaga</taxon>
        <taxon>Elateriformia</taxon>
        <taxon>Elateroidea</taxon>
        <taxon>Lampyridae</taxon>
        <taxon>Lampyrinae</taxon>
        <taxon>Photinus</taxon>
    </lineage>
</organism>
<dbReference type="GO" id="GO:0015020">
    <property type="term" value="F:glucuronosyltransferase activity"/>
    <property type="evidence" value="ECO:0007669"/>
    <property type="project" value="UniProtKB-EC"/>
</dbReference>
<dbReference type="InterPro" id="IPR035595">
    <property type="entry name" value="UDP_glycos_trans_CS"/>
</dbReference>
<keyword evidence="3 4" id="KW-0808">Transferase</keyword>
<evidence type="ECO:0000313" key="6">
    <source>
        <dbReference type="EMBL" id="JAV90862.1"/>
    </source>
</evidence>
<dbReference type="InterPro" id="IPR050271">
    <property type="entry name" value="UDP-glycosyltransferase"/>
</dbReference>
<dbReference type="PANTHER" id="PTHR48043:SF159">
    <property type="entry name" value="EG:EG0003.4 PROTEIN-RELATED"/>
    <property type="match status" value="1"/>
</dbReference>
<dbReference type="CDD" id="cd03784">
    <property type="entry name" value="GT1_Gtf-like"/>
    <property type="match status" value="1"/>
</dbReference>
<feature type="chain" id="PRO_5011814333" description="UDP-glucuronosyltransferase" evidence="5">
    <location>
        <begin position="21"/>
        <end position="527"/>
    </location>
</feature>
<dbReference type="AlphaFoldDB" id="A0A1Y1MYW5"/>
<reference evidence="6" key="1">
    <citation type="journal article" date="2016" name="Sci. Rep.">
        <title>Molecular characterization of firefly nuptial gifts: a multi-omics approach sheds light on postcopulatory sexual selection.</title>
        <authorList>
            <person name="Al-Wathiqui N."/>
            <person name="Fallon T.R."/>
            <person name="South A."/>
            <person name="Weng J.K."/>
            <person name="Lewis S.M."/>
        </authorList>
    </citation>
    <scope>NUCLEOTIDE SEQUENCE</scope>
</reference>
<feature type="signal peptide" evidence="5">
    <location>
        <begin position="1"/>
        <end position="20"/>
    </location>
</feature>
<name>A0A1Y1MYW5_PHOPY</name>
<keyword evidence="5" id="KW-1133">Transmembrane helix</keyword>
<evidence type="ECO:0000256" key="5">
    <source>
        <dbReference type="RuleBase" id="RU362059"/>
    </source>
</evidence>
<dbReference type="Gene3D" id="3.40.50.2000">
    <property type="entry name" value="Glycogen Phosphorylase B"/>
    <property type="match status" value="1"/>
</dbReference>